<evidence type="ECO:0000256" key="4">
    <source>
        <dbReference type="ARBA" id="ARBA00022989"/>
    </source>
</evidence>
<keyword evidence="4 6" id="KW-1133">Transmembrane helix</keyword>
<accession>A0A840YGR0</accession>
<organism evidence="8 9">
    <name type="scientific">Muricoccus pecuniae</name>
    <dbReference type="NCBI Taxonomy" id="693023"/>
    <lineage>
        <taxon>Bacteria</taxon>
        <taxon>Pseudomonadati</taxon>
        <taxon>Pseudomonadota</taxon>
        <taxon>Alphaproteobacteria</taxon>
        <taxon>Acetobacterales</taxon>
        <taxon>Roseomonadaceae</taxon>
        <taxon>Muricoccus</taxon>
    </lineage>
</organism>
<evidence type="ECO:0000256" key="2">
    <source>
        <dbReference type="ARBA" id="ARBA00022475"/>
    </source>
</evidence>
<dbReference type="EMBL" id="JACIJD010000018">
    <property type="protein sequence ID" value="MBB5695491.1"/>
    <property type="molecule type" value="Genomic_DNA"/>
</dbReference>
<feature type="transmembrane region" description="Helical" evidence="6">
    <location>
        <begin position="24"/>
        <end position="44"/>
    </location>
</feature>
<dbReference type="AlphaFoldDB" id="A0A840YGR0"/>
<keyword evidence="9" id="KW-1185">Reference proteome</keyword>
<evidence type="ECO:0000256" key="3">
    <source>
        <dbReference type="ARBA" id="ARBA00022692"/>
    </source>
</evidence>
<dbReference type="Pfam" id="PF09335">
    <property type="entry name" value="VTT_dom"/>
    <property type="match status" value="1"/>
</dbReference>
<keyword evidence="3 6" id="KW-0812">Transmembrane</keyword>
<sequence>MAPLGLAGAAVVERLVPVLPSCDFLVAVGIGMAGGLWPAPAIVLSVTEGTLLGCLAGYGVAAALGRAGATLLLHRSARFLGLSLTWLDRWIEHYRHHQERISFGVQLTPTVRLLSPLMAGLLQANPRRLLLASAAGVDVWSTVFIGLGHAAAVHLPETNASVLAI</sequence>
<protein>
    <submittedName>
        <fullName evidence="8">Membrane protein DedA with SNARE-associated domain</fullName>
    </submittedName>
</protein>
<dbReference type="PANTHER" id="PTHR42709:SF6">
    <property type="entry name" value="UNDECAPRENYL PHOSPHATE TRANSPORTER A"/>
    <property type="match status" value="1"/>
</dbReference>
<dbReference type="RefSeq" id="WP_184520687.1">
    <property type="nucleotide sequence ID" value="NZ_JACIJD010000018.1"/>
</dbReference>
<reference evidence="8 9" key="1">
    <citation type="submission" date="2020-08" db="EMBL/GenBank/DDBJ databases">
        <title>Genomic Encyclopedia of Type Strains, Phase IV (KMG-IV): sequencing the most valuable type-strain genomes for metagenomic binning, comparative biology and taxonomic classification.</title>
        <authorList>
            <person name="Goeker M."/>
        </authorList>
    </citation>
    <scope>NUCLEOTIDE SEQUENCE [LARGE SCALE GENOMIC DNA]</scope>
    <source>
        <strain evidence="8 9">DSM 25622</strain>
    </source>
</reference>
<evidence type="ECO:0000256" key="5">
    <source>
        <dbReference type="ARBA" id="ARBA00023136"/>
    </source>
</evidence>
<feature type="transmembrane region" description="Helical" evidence="6">
    <location>
        <begin position="50"/>
        <end position="73"/>
    </location>
</feature>
<evidence type="ECO:0000256" key="1">
    <source>
        <dbReference type="ARBA" id="ARBA00004651"/>
    </source>
</evidence>
<evidence type="ECO:0000313" key="9">
    <source>
        <dbReference type="Proteomes" id="UP000580654"/>
    </source>
</evidence>
<dbReference type="InterPro" id="IPR032816">
    <property type="entry name" value="VTT_dom"/>
</dbReference>
<dbReference type="PANTHER" id="PTHR42709">
    <property type="entry name" value="ALKALINE PHOSPHATASE LIKE PROTEIN"/>
    <property type="match status" value="1"/>
</dbReference>
<keyword evidence="5 6" id="KW-0472">Membrane</keyword>
<proteinExistence type="predicted"/>
<feature type="domain" description="VTT" evidence="7">
    <location>
        <begin position="26"/>
        <end position="149"/>
    </location>
</feature>
<evidence type="ECO:0000256" key="6">
    <source>
        <dbReference type="SAM" id="Phobius"/>
    </source>
</evidence>
<dbReference type="InterPro" id="IPR051311">
    <property type="entry name" value="DedA_domain"/>
</dbReference>
<name>A0A840YGR0_9PROT</name>
<dbReference type="GO" id="GO:0005886">
    <property type="term" value="C:plasma membrane"/>
    <property type="evidence" value="ECO:0007669"/>
    <property type="project" value="UniProtKB-SubCell"/>
</dbReference>
<comment type="subcellular location">
    <subcellularLocation>
        <location evidence="1">Cell membrane</location>
        <topology evidence="1">Multi-pass membrane protein</topology>
    </subcellularLocation>
</comment>
<dbReference type="Proteomes" id="UP000580654">
    <property type="component" value="Unassembled WGS sequence"/>
</dbReference>
<keyword evidence="2" id="KW-1003">Cell membrane</keyword>
<evidence type="ECO:0000313" key="8">
    <source>
        <dbReference type="EMBL" id="MBB5695491.1"/>
    </source>
</evidence>
<evidence type="ECO:0000259" key="7">
    <source>
        <dbReference type="Pfam" id="PF09335"/>
    </source>
</evidence>
<gene>
    <name evidence="8" type="ORF">FHS87_003550</name>
</gene>
<comment type="caution">
    <text evidence="8">The sequence shown here is derived from an EMBL/GenBank/DDBJ whole genome shotgun (WGS) entry which is preliminary data.</text>
</comment>